<reference evidence="5" key="1">
    <citation type="journal article" date="2013" name="Proc. Natl. Acad. Sci. U.S.A.">
        <title>Genome structure and metabolic features in the red seaweed Chondrus crispus shed light on evolution of the Archaeplastida.</title>
        <authorList>
            <person name="Collen J."/>
            <person name="Porcel B."/>
            <person name="Carre W."/>
            <person name="Ball S.G."/>
            <person name="Chaparro C."/>
            <person name="Tonon T."/>
            <person name="Barbeyron T."/>
            <person name="Michel G."/>
            <person name="Noel B."/>
            <person name="Valentin K."/>
            <person name="Elias M."/>
            <person name="Artiguenave F."/>
            <person name="Arun A."/>
            <person name="Aury J.M."/>
            <person name="Barbosa-Neto J.F."/>
            <person name="Bothwell J.H."/>
            <person name="Bouget F.Y."/>
            <person name="Brillet L."/>
            <person name="Cabello-Hurtado F."/>
            <person name="Capella-Gutierrez S."/>
            <person name="Charrier B."/>
            <person name="Cladiere L."/>
            <person name="Cock J.M."/>
            <person name="Coelho S.M."/>
            <person name="Colleoni C."/>
            <person name="Czjzek M."/>
            <person name="Da Silva C."/>
            <person name="Delage L."/>
            <person name="Denoeud F."/>
            <person name="Deschamps P."/>
            <person name="Dittami S.M."/>
            <person name="Gabaldon T."/>
            <person name="Gachon C.M."/>
            <person name="Groisillier A."/>
            <person name="Herve C."/>
            <person name="Jabbari K."/>
            <person name="Katinka M."/>
            <person name="Kloareg B."/>
            <person name="Kowalczyk N."/>
            <person name="Labadie K."/>
            <person name="Leblanc C."/>
            <person name="Lopez P.J."/>
            <person name="McLachlan D.H."/>
            <person name="Meslet-Cladiere L."/>
            <person name="Moustafa A."/>
            <person name="Nehr Z."/>
            <person name="Nyvall Collen P."/>
            <person name="Panaud O."/>
            <person name="Partensky F."/>
            <person name="Poulain J."/>
            <person name="Rensing S.A."/>
            <person name="Rousvoal S."/>
            <person name="Samson G."/>
            <person name="Symeonidi A."/>
            <person name="Weissenbach J."/>
            <person name="Zambounis A."/>
            <person name="Wincker P."/>
            <person name="Boyen C."/>
        </authorList>
    </citation>
    <scope>NUCLEOTIDE SEQUENCE [LARGE SCALE GENOMIC DNA]</scope>
    <source>
        <strain evidence="5">cv. Stackhouse</strain>
    </source>
</reference>
<dbReference type="GeneID" id="17326525"/>
<evidence type="ECO:0000313" key="4">
    <source>
        <dbReference type="EMBL" id="CDF38906.1"/>
    </source>
</evidence>
<evidence type="ECO:0000256" key="1">
    <source>
        <dbReference type="ARBA" id="ARBA00005771"/>
    </source>
</evidence>
<dbReference type="OrthoDB" id="5334at2759"/>
<dbReference type="EMBL" id="HG001975">
    <property type="protein sequence ID" value="CDF38906.1"/>
    <property type="molecule type" value="Genomic_DNA"/>
</dbReference>
<evidence type="ECO:0000259" key="3">
    <source>
        <dbReference type="Pfam" id="PF00685"/>
    </source>
</evidence>
<sequence length="360" mass="40697">MQTISIPFQRSIPDGNQNMLDEMNRKVRGLRDAKQLFAWLAQNRKKFPKATGLDLYDPSPTDVIVATFPKAGTTLTQQLCYQVLVATGGAPPQDPFGTKFADICEVAPWLDFMPQMGVPPVLSSPRVFKTHATANNFDIRRQKHVVVLRDPLKFPGSWLDFTFENYRLDGHSICEESVKRDVFDETVERDLLGLLPSTLLSSGAFGSSEANAVHSTRNNPNKGPMGPWFKHTKDWVDLMEHRNVLILFYENIVKDCATAAESVAAFMGRKLTENGLNTVVKRCSREYMCADNRFKSILDAKVFGTAETASKVRPAVREGFTGMKIKEKYLVEYRRQMKATFGIESYDELRRAVGSKQRKR</sequence>
<comment type="similarity">
    <text evidence="1">Belongs to the sulfotransferase 1 family.</text>
</comment>
<dbReference type="PANTHER" id="PTHR11783">
    <property type="entry name" value="SULFOTRANSFERASE SULT"/>
    <property type="match status" value="1"/>
</dbReference>
<evidence type="ECO:0000256" key="2">
    <source>
        <dbReference type="ARBA" id="ARBA00022679"/>
    </source>
</evidence>
<dbReference type="SUPFAM" id="SSF52540">
    <property type="entry name" value="P-loop containing nucleoside triphosphate hydrolases"/>
    <property type="match status" value="1"/>
</dbReference>
<organism evidence="4 5">
    <name type="scientific">Chondrus crispus</name>
    <name type="common">Carrageen Irish moss</name>
    <name type="synonym">Polymorpha crispa</name>
    <dbReference type="NCBI Taxonomy" id="2769"/>
    <lineage>
        <taxon>Eukaryota</taxon>
        <taxon>Rhodophyta</taxon>
        <taxon>Florideophyceae</taxon>
        <taxon>Rhodymeniophycidae</taxon>
        <taxon>Gigartinales</taxon>
        <taxon>Gigartinaceae</taxon>
        <taxon>Chondrus</taxon>
    </lineage>
</organism>
<dbReference type="RefSeq" id="XP_005718811.1">
    <property type="nucleotide sequence ID" value="XM_005718754.1"/>
</dbReference>
<dbReference type="Pfam" id="PF00685">
    <property type="entry name" value="Sulfotransfer_1"/>
    <property type="match status" value="1"/>
</dbReference>
<accession>R7QN52</accession>
<feature type="domain" description="Sulfotransferase" evidence="3">
    <location>
        <begin position="60"/>
        <end position="297"/>
    </location>
</feature>
<dbReference type="AlphaFoldDB" id="R7QN52"/>
<keyword evidence="5" id="KW-1185">Reference proteome</keyword>
<proteinExistence type="inferred from homology"/>
<protein>
    <submittedName>
        <fullName evidence="4">Glycolipid sulfotransferase</fullName>
    </submittedName>
</protein>
<dbReference type="Gramene" id="CDF38906">
    <property type="protein sequence ID" value="CDF38906"/>
    <property type="gene ID" value="CHC_T00009336001"/>
</dbReference>
<keyword evidence="2 4" id="KW-0808">Transferase</keyword>
<dbReference type="Proteomes" id="UP000012073">
    <property type="component" value="Unassembled WGS sequence"/>
</dbReference>
<dbReference type="Gene3D" id="3.40.50.300">
    <property type="entry name" value="P-loop containing nucleotide triphosphate hydrolases"/>
    <property type="match status" value="1"/>
</dbReference>
<evidence type="ECO:0000313" key="5">
    <source>
        <dbReference type="Proteomes" id="UP000012073"/>
    </source>
</evidence>
<gene>
    <name evidence="4" type="ORF">CHC_T00009336001</name>
</gene>
<name>R7QN52_CHOCR</name>
<dbReference type="InterPro" id="IPR000863">
    <property type="entry name" value="Sulfotransferase_dom"/>
</dbReference>
<dbReference type="KEGG" id="ccp:CHC_T00009336001"/>
<dbReference type="InterPro" id="IPR027417">
    <property type="entry name" value="P-loop_NTPase"/>
</dbReference>
<dbReference type="GO" id="GO:0008146">
    <property type="term" value="F:sulfotransferase activity"/>
    <property type="evidence" value="ECO:0007669"/>
    <property type="project" value="InterPro"/>
</dbReference>